<evidence type="ECO:0000313" key="2">
    <source>
        <dbReference type="EMBL" id="CAG8701546.1"/>
    </source>
</evidence>
<dbReference type="EMBL" id="CAJVPZ010020608">
    <property type="protein sequence ID" value="CAG8701546.1"/>
    <property type="molecule type" value="Genomic_DNA"/>
</dbReference>
<evidence type="ECO:0000259" key="1">
    <source>
        <dbReference type="Pfam" id="PF24209"/>
    </source>
</evidence>
<dbReference type="OrthoDB" id="2424159at2759"/>
<dbReference type="AlphaFoldDB" id="A0A9N9HRA4"/>
<feature type="domain" description="DUF7431" evidence="1">
    <location>
        <begin position="23"/>
        <end position="109"/>
    </location>
</feature>
<dbReference type="Proteomes" id="UP000789396">
    <property type="component" value="Unassembled WGS sequence"/>
</dbReference>
<evidence type="ECO:0000313" key="3">
    <source>
        <dbReference type="Proteomes" id="UP000789396"/>
    </source>
</evidence>
<accession>A0A9N9HRA4</accession>
<dbReference type="Pfam" id="PF24209">
    <property type="entry name" value="DUF7431"/>
    <property type="match status" value="1"/>
</dbReference>
<dbReference type="InterPro" id="IPR055854">
    <property type="entry name" value="DUF7431"/>
</dbReference>
<sequence length="269" mass="30962">PFVHSLDENFNKLKESKKITNIHDCQIFASIMNKEFRDIFSIRVEYEDKGTPLIIAHHITSIQNMKNRLIKIASKKDLKLKIGWIIVGYPETFDFDNTEMILRSSEHTVSEEGDRLVAEKIPGYLCTCVIAPNNDVSQTEETSQSTQAQVVSDSNHNPFDSKLIIVNFLYIKLIFIPYIDQLDLYSTVYKGNFDQISEWKKLDKNIFCADFPDKNNFKSPILVNQLVKNCSNNCQQYHGFLNVGSKNVIYGPLDPRPSEIFYLVVPKIN</sequence>
<keyword evidence="3" id="KW-1185">Reference proteome</keyword>
<organism evidence="2 3">
    <name type="scientific">Racocetra fulgida</name>
    <dbReference type="NCBI Taxonomy" id="60492"/>
    <lineage>
        <taxon>Eukaryota</taxon>
        <taxon>Fungi</taxon>
        <taxon>Fungi incertae sedis</taxon>
        <taxon>Mucoromycota</taxon>
        <taxon>Glomeromycotina</taxon>
        <taxon>Glomeromycetes</taxon>
        <taxon>Diversisporales</taxon>
        <taxon>Gigasporaceae</taxon>
        <taxon>Racocetra</taxon>
    </lineage>
</organism>
<name>A0A9N9HRA4_9GLOM</name>
<protein>
    <submittedName>
        <fullName evidence="2">6638_t:CDS:1</fullName>
    </submittedName>
</protein>
<comment type="caution">
    <text evidence="2">The sequence shown here is derived from an EMBL/GenBank/DDBJ whole genome shotgun (WGS) entry which is preliminary data.</text>
</comment>
<gene>
    <name evidence="2" type="ORF">RFULGI_LOCUS10431</name>
</gene>
<proteinExistence type="predicted"/>
<feature type="non-terminal residue" evidence="2">
    <location>
        <position position="269"/>
    </location>
</feature>
<reference evidence="2" key="1">
    <citation type="submission" date="2021-06" db="EMBL/GenBank/DDBJ databases">
        <authorList>
            <person name="Kallberg Y."/>
            <person name="Tangrot J."/>
            <person name="Rosling A."/>
        </authorList>
    </citation>
    <scope>NUCLEOTIDE SEQUENCE</scope>
    <source>
        <strain evidence="2">IN212</strain>
    </source>
</reference>